<organism evidence="1 2">
    <name type="scientific">Tricholomella constricta</name>
    <dbReference type="NCBI Taxonomy" id="117010"/>
    <lineage>
        <taxon>Eukaryota</taxon>
        <taxon>Fungi</taxon>
        <taxon>Dikarya</taxon>
        <taxon>Basidiomycota</taxon>
        <taxon>Agaricomycotina</taxon>
        <taxon>Agaricomycetes</taxon>
        <taxon>Agaricomycetidae</taxon>
        <taxon>Agaricales</taxon>
        <taxon>Tricholomatineae</taxon>
        <taxon>Lyophyllaceae</taxon>
        <taxon>Tricholomella</taxon>
    </lineage>
</organism>
<dbReference type="OrthoDB" id="2423701at2759"/>
<reference evidence="1 2" key="1">
    <citation type="journal article" date="2020" name="ISME J.">
        <title>Uncovering the hidden diversity of litter-decomposition mechanisms in mushroom-forming fungi.</title>
        <authorList>
            <person name="Floudas D."/>
            <person name="Bentzer J."/>
            <person name="Ahren D."/>
            <person name="Johansson T."/>
            <person name="Persson P."/>
            <person name="Tunlid A."/>
        </authorList>
    </citation>
    <scope>NUCLEOTIDE SEQUENCE [LARGE SCALE GENOMIC DNA]</scope>
    <source>
        <strain evidence="1 2">CBS 661.87</strain>
    </source>
</reference>
<accession>A0A8H5M8U0</accession>
<dbReference type="Proteomes" id="UP000565441">
    <property type="component" value="Unassembled WGS sequence"/>
</dbReference>
<dbReference type="EMBL" id="JAACJP010000004">
    <property type="protein sequence ID" value="KAF5385058.1"/>
    <property type="molecule type" value="Genomic_DNA"/>
</dbReference>
<gene>
    <name evidence="1" type="ORF">D9615_001096</name>
</gene>
<proteinExistence type="predicted"/>
<keyword evidence="2" id="KW-1185">Reference proteome</keyword>
<comment type="caution">
    <text evidence="1">The sequence shown here is derived from an EMBL/GenBank/DDBJ whole genome shotgun (WGS) entry which is preliminary data.</text>
</comment>
<evidence type="ECO:0000313" key="2">
    <source>
        <dbReference type="Proteomes" id="UP000565441"/>
    </source>
</evidence>
<name>A0A8H5M8U0_9AGAR</name>
<evidence type="ECO:0000313" key="1">
    <source>
        <dbReference type="EMBL" id="KAF5385058.1"/>
    </source>
</evidence>
<protein>
    <submittedName>
        <fullName evidence="1">Uncharacterized protein</fullName>
    </submittedName>
</protein>
<dbReference type="AlphaFoldDB" id="A0A8H5M8U0"/>
<sequence length="105" mass="12309">MNSASDFQTNTIAWDITAPEHMEERAALFAQSAEYYIRAADQFYTDKTKFLKVALEFYWFGKAPFRMTLPLWKRIREAIPDMKKSGNIRKGKNIAMDGSEWFRSN</sequence>